<keyword evidence="3" id="KW-0862">Zinc</keyword>
<keyword evidence="1" id="KW-0479">Metal-binding</keyword>
<dbReference type="Proteomes" id="UP000231279">
    <property type="component" value="Unassembled WGS sequence"/>
</dbReference>
<accession>A0A2G9HLS3</accession>
<keyword evidence="8" id="KW-1185">Reference proteome</keyword>
<dbReference type="InterPro" id="IPR013083">
    <property type="entry name" value="Znf_RING/FYVE/PHD"/>
</dbReference>
<evidence type="ECO:0000256" key="1">
    <source>
        <dbReference type="ARBA" id="ARBA00022723"/>
    </source>
</evidence>
<dbReference type="GO" id="GO:0016567">
    <property type="term" value="P:protein ubiquitination"/>
    <property type="evidence" value="ECO:0007669"/>
    <property type="project" value="TreeGrafter"/>
</dbReference>
<protein>
    <submittedName>
        <fullName evidence="7">Putative E3 ubiquitin ligase</fullName>
    </submittedName>
</protein>
<dbReference type="GO" id="GO:0008270">
    <property type="term" value="F:zinc ion binding"/>
    <property type="evidence" value="ECO:0007669"/>
    <property type="project" value="UniProtKB-KW"/>
</dbReference>
<evidence type="ECO:0000256" key="2">
    <source>
        <dbReference type="ARBA" id="ARBA00022771"/>
    </source>
</evidence>
<evidence type="ECO:0000313" key="8">
    <source>
        <dbReference type="Proteomes" id="UP000231279"/>
    </source>
</evidence>
<dbReference type="GO" id="GO:0016874">
    <property type="term" value="F:ligase activity"/>
    <property type="evidence" value="ECO:0007669"/>
    <property type="project" value="UniProtKB-KW"/>
</dbReference>
<dbReference type="SUPFAM" id="SSF57850">
    <property type="entry name" value="RING/U-box"/>
    <property type="match status" value="1"/>
</dbReference>
<dbReference type="PANTHER" id="PTHR46858:SF6">
    <property type="entry name" value="LIGASE, PUTATIVE-RELATED"/>
    <property type="match status" value="1"/>
</dbReference>
<gene>
    <name evidence="7" type="ORF">CDL12_08940</name>
</gene>
<keyword evidence="2 4" id="KW-0863">Zinc-finger</keyword>
<evidence type="ECO:0000256" key="4">
    <source>
        <dbReference type="PROSITE-ProRule" id="PRU00175"/>
    </source>
</evidence>
<sequence>MNQYTVTITFKHGDDEVRGTELSADTAANFVFYAAIVVILLMIITLIVKLLRDIDGNESGAGETTATENSGLLSSKVESLFSTYGTSDEDLESGNLGSCSSISTTSDDELYDGKICVICYDDQRSCFFVPCGHCVTCNTCANRIISEELKTCPICRTLIDKVRKFQIL</sequence>
<dbReference type="EMBL" id="NKXS01001469">
    <property type="protein sequence ID" value="PIN18383.1"/>
    <property type="molecule type" value="Genomic_DNA"/>
</dbReference>
<evidence type="ECO:0000256" key="3">
    <source>
        <dbReference type="ARBA" id="ARBA00022833"/>
    </source>
</evidence>
<dbReference type="OrthoDB" id="3045089at2759"/>
<keyword evidence="5" id="KW-0812">Transmembrane</keyword>
<keyword evidence="5" id="KW-1133">Transmembrane helix</keyword>
<feature type="domain" description="RING-type" evidence="6">
    <location>
        <begin position="116"/>
        <end position="156"/>
    </location>
</feature>
<evidence type="ECO:0000256" key="5">
    <source>
        <dbReference type="SAM" id="Phobius"/>
    </source>
</evidence>
<feature type="transmembrane region" description="Helical" evidence="5">
    <location>
        <begin position="30"/>
        <end position="51"/>
    </location>
</feature>
<dbReference type="PROSITE" id="PS50089">
    <property type="entry name" value="ZF_RING_2"/>
    <property type="match status" value="1"/>
</dbReference>
<dbReference type="Pfam" id="PF13920">
    <property type="entry name" value="zf-C3HC4_3"/>
    <property type="match status" value="1"/>
</dbReference>
<organism evidence="7 8">
    <name type="scientific">Handroanthus impetiginosus</name>
    <dbReference type="NCBI Taxonomy" id="429701"/>
    <lineage>
        <taxon>Eukaryota</taxon>
        <taxon>Viridiplantae</taxon>
        <taxon>Streptophyta</taxon>
        <taxon>Embryophyta</taxon>
        <taxon>Tracheophyta</taxon>
        <taxon>Spermatophyta</taxon>
        <taxon>Magnoliopsida</taxon>
        <taxon>eudicotyledons</taxon>
        <taxon>Gunneridae</taxon>
        <taxon>Pentapetalae</taxon>
        <taxon>asterids</taxon>
        <taxon>lamiids</taxon>
        <taxon>Lamiales</taxon>
        <taxon>Bignoniaceae</taxon>
        <taxon>Crescentiina</taxon>
        <taxon>Tabebuia alliance</taxon>
        <taxon>Handroanthus</taxon>
    </lineage>
</organism>
<comment type="caution">
    <text evidence="7">The sequence shown here is derived from an EMBL/GenBank/DDBJ whole genome shotgun (WGS) entry which is preliminary data.</text>
</comment>
<dbReference type="InterPro" id="IPR001841">
    <property type="entry name" value="Znf_RING"/>
</dbReference>
<name>A0A2G9HLS3_9LAMI</name>
<evidence type="ECO:0000313" key="7">
    <source>
        <dbReference type="EMBL" id="PIN18383.1"/>
    </source>
</evidence>
<dbReference type="AlphaFoldDB" id="A0A2G9HLS3"/>
<keyword evidence="7" id="KW-0436">Ligase</keyword>
<proteinExistence type="predicted"/>
<reference evidence="8" key="1">
    <citation type="journal article" date="2018" name="Gigascience">
        <title>Genome assembly of the Pink Ipe (Handroanthus impetiginosus, Bignoniaceae), a highly valued, ecologically keystone Neotropical timber forest tree.</title>
        <authorList>
            <person name="Silva-Junior O.B."/>
            <person name="Grattapaglia D."/>
            <person name="Novaes E."/>
            <person name="Collevatti R.G."/>
        </authorList>
    </citation>
    <scope>NUCLEOTIDE SEQUENCE [LARGE SCALE GENOMIC DNA]</scope>
    <source>
        <strain evidence="8">cv. UFG-1</strain>
    </source>
</reference>
<dbReference type="PANTHER" id="PTHR46858">
    <property type="entry name" value="OS05G0521000 PROTEIN"/>
    <property type="match status" value="1"/>
</dbReference>
<evidence type="ECO:0000259" key="6">
    <source>
        <dbReference type="PROSITE" id="PS50089"/>
    </source>
</evidence>
<dbReference type="Gene3D" id="3.30.40.10">
    <property type="entry name" value="Zinc/RING finger domain, C3HC4 (zinc finger)"/>
    <property type="match status" value="1"/>
</dbReference>
<dbReference type="GO" id="GO:0061630">
    <property type="term" value="F:ubiquitin protein ligase activity"/>
    <property type="evidence" value="ECO:0007669"/>
    <property type="project" value="TreeGrafter"/>
</dbReference>
<keyword evidence="5" id="KW-0472">Membrane</keyword>